<dbReference type="RefSeq" id="WP_139377519.1">
    <property type="nucleotide sequence ID" value="NZ_FUYR01000006.1"/>
</dbReference>
<sequence length="302" mass="34861">MNNSNKDVVRSERYSSRYTRGFLKMLINDGQAETDQYVDQFYTSKNYQGRLEAIKYLIRVSGKFTFPESIFIDALNDFCSQVKVYVLQNYDFKNVNDREIQSCLADIAKNDEKIQVRALAMDRLSGMNAAEHHDLFFSTSLLKSSKESASGLRGLFKLDKEKAYQMAKFRAEGSSGNLDLAIAEIFQAEGNTDDLHFFKTRLKSRTKFNKIDLVRIYFKMLGKIQIEAVIKSHVIFICEDISSTGNTELVQRLIMELYQFISDHKILLGQHEDLQRFVNKTIDLLLEKDYLKTKKADPFGPI</sequence>
<evidence type="ECO:0000313" key="1">
    <source>
        <dbReference type="EMBL" id="SKB92053.1"/>
    </source>
</evidence>
<keyword evidence="2" id="KW-1185">Reference proteome</keyword>
<name>A0A1T5F7D9_9SPHI</name>
<dbReference type="EMBL" id="FUYR01000006">
    <property type="protein sequence ID" value="SKB92053.1"/>
    <property type="molecule type" value="Genomic_DNA"/>
</dbReference>
<dbReference type="OrthoDB" id="9822085at2"/>
<dbReference type="AlphaFoldDB" id="A0A1T5F7D9"/>
<organism evidence="1 2">
    <name type="scientific">Daejeonella lutea</name>
    <dbReference type="NCBI Taxonomy" id="572036"/>
    <lineage>
        <taxon>Bacteria</taxon>
        <taxon>Pseudomonadati</taxon>
        <taxon>Bacteroidota</taxon>
        <taxon>Sphingobacteriia</taxon>
        <taxon>Sphingobacteriales</taxon>
        <taxon>Sphingobacteriaceae</taxon>
        <taxon>Daejeonella</taxon>
    </lineage>
</organism>
<proteinExistence type="predicted"/>
<dbReference type="Proteomes" id="UP000189981">
    <property type="component" value="Unassembled WGS sequence"/>
</dbReference>
<protein>
    <recommendedName>
        <fullName evidence="3">HEAT repeat-containing protein</fullName>
    </recommendedName>
</protein>
<evidence type="ECO:0000313" key="2">
    <source>
        <dbReference type="Proteomes" id="UP000189981"/>
    </source>
</evidence>
<dbReference type="STRING" id="572036.SAMN05661099_3475"/>
<accession>A0A1T5F7D9</accession>
<reference evidence="2" key="1">
    <citation type="submission" date="2017-02" db="EMBL/GenBank/DDBJ databases">
        <authorList>
            <person name="Varghese N."/>
            <person name="Submissions S."/>
        </authorList>
    </citation>
    <scope>NUCLEOTIDE SEQUENCE [LARGE SCALE GENOMIC DNA]</scope>
    <source>
        <strain evidence="2">DSM 22385</strain>
    </source>
</reference>
<evidence type="ECO:0008006" key="3">
    <source>
        <dbReference type="Google" id="ProtNLM"/>
    </source>
</evidence>
<gene>
    <name evidence="1" type="ORF">SAMN05661099_3475</name>
</gene>